<evidence type="ECO:0000256" key="16">
    <source>
        <dbReference type="ARBA" id="ARBA00048057"/>
    </source>
</evidence>
<name>E4Y444_OIKDI</name>
<dbReference type="GO" id="GO:0006631">
    <property type="term" value="P:fatty acid metabolic process"/>
    <property type="evidence" value="ECO:0007669"/>
    <property type="project" value="InterPro"/>
</dbReference>
<dbReference type="AlphaFoldDB" id="E4Y444"/>
<dbReference type="Pfam" id="PF15508">
    <property type="entry name" value="NAAA-beta"/>
    <property type="match status" value="1"/>
</dbReference>
<feature type="domain" description="Choloylglycine hydrolase/NAAA C-terminal" evidence="20">
    <location>
        <begin position="138"/>
        <end position="302"/>
    </location>
</feature>
<evidence type="ECO:0000259" key="20">
    <source>
        <dbReference type="Pfam" id="PF02275"/>
    </source>
</evidence>
<dbReference type="MEROPS" id="C89.001"/>
<evidence type="ECO:0000256" key="6">
    <source>
        <dbReference type="ARBA" id="ARBA00011891"/>
    </source>
</evidence>
<dbReference type="EC" id="3.5.1.23" evidence="6"/>
<evidence type="ECO:0000259" key="21">
    <source>
        <dbReference type="Pfam" id="PF15508"/>
    </source>
</evidence>
<dbReference type="Gene3D" id="1.10.10.2120">
    <property type="match status" value="1"/>
</dbReference>
<comment type="pathway">
    <text evidence="4">Sphingolipid metabolism.</text>
</comment>
<feature type="domain" description="Acid ceramidase N-terminal" evidence="21">
    <location>
        <begin position="44"/>
        <end position="102"/>
    </location>
</feature>
<comment type="catalytic activity">
    <reaction evidence="16">
        <text>an N-acylsphing-4-enine + H2O = sphing-4-enine + a fatty acid</text>
        <dbReference type="Rhea" id="RHEA:20856"/>
        <dbReference type="ChEBI" id="CHEBI:15377"/>
        <dbReference type="ChEBI" id="CHEBI:28868"/>
        <dbReference type="ChEBI" id="CHEBI:52639"/>
        <dbReference type="ChEBI" id="CHEBI:57756"/>
        <dbReference type="EC" id="3.5.1.23"/>
    </reaction>
</comment>
<keyword evidence="8 19" id="KW-0732">Signal</keyword>
<dbReference type="PANTHER" id="PTHR28583:SF1">
    <property type="entry name" value="ACID CERAMIDASE"/>
    <property type="match status" value="1"/>
</dbReference>
<proteinExistence type="inferred from homology"/>
<dbReference type="GO" id="GO:0017040">
    <property type="term" value="F:N-acylsphingosine amidohydrolase activity"/>
    <property type="evidence" value="ECO:0007669"/>
    <property type="project" value="UniProtKB-EC"/>
</dbReference>
<gene>
    <name evidence="22" type="ORF">GSOID_T00018309001</name>
</gene>
<dbReference type="InterPro" id="IPR029130">
    <property type="entry name" value="Acid_ceramidase_N"/>
</dbReference>
<sequence length="403" mass="45308">MKLSRIILLLSAVFASKLKYQPKGPFHEECQAGSYPTKRVLSKPNTAKINLDLPPIERWIELSRSYSNQLKATINNVIELADKIDSRIVPFVQEKLPKLAETLPQDYVDEMKSISSGSGLDFGDIVLFNVFYEAFSACTSIVAKDGKGGVIHARNMDFGLFLGFDFKNMTWSLTEALRPSLINIDFVRDGQTQFTSASFIGYVGIFTAVRQKKFSLTINERFDVDGGWVGIIEWLLGKHSAHWLGFLTRDVFEKCDNFKCAQDYLMQAEMTLVSPVYFVLASGEDPIGQIIVRDREDVSEVVTIGQEEDKSKSGSWFVLQTNYDPSNEPPFFDDRRHPGLKCMSELSSNAASGDNFISKEGLFDVLSTKPNLNMLTVYTSLIDIKAGIIETFVRECPFPCTPW</sequence>
<evidence type="ECO:0000256" key="3">
    <source>
        <dbReference type="ARBA" id="ARBA00004760"/>
    </source>
</evidence>
<evidence type="ECO:0000256" key="9">
    <source>
        <dbReference type="ARBA" id="ARBA00022801"/>
    </source>
</evidence>
<evidence type="ECO:0000256" key="13">
    <source>
        <dbReference type="ARBA" id="ARBA00023180"/>
    </source>
</evidence>
<evidence type="ECO:0000256" key="11">
    <source>
        <dbReference type="ARBA" id="ARBA00023098"/>
    </source>
</evidence>
<evidence type="ECO:0000256" key="12">
    <source>
        <dbReference type="ARBA" id="ARBA00023157"/>
    </source>
</evidence>
<evidence type="ECO:0000256" key="1">
    <source>
        <dbReference type="ARBA" id="ARBA00004371"/>
    </source>
</evidence>
<feature type="chain" id="PRO_5012384178" description="Acid ceramidase" evidence="19">
    <location>
        <begin position="16"/>
        <end position="403"/>
    </location>
</feature>
<evidence type="ECO:0000256" key="19">
    <source>
        <dbReference type="SAM" id="SignalP"/>
    </source>
</evidence>
<accession>E4Y444</accession>
<dbReference type="PIRSF" id="PIRSF017632">
    <property type="entry name" value="Acid_ceramidase-like"/>
    <property type="match status" value="1"/>
</dbReference>
<keyword evidence="7" id="KW-0964">Secreted</keyword>
<feature type="active site" description="Nucleophile" evidence="18">
    <location>
        <position position="138"/>
    </location>
</feature>
<dbReference type="GO" id="GO:0017064">
    <property type="term" value="F:fatty acid amide hydrolase activity"/>
    <property type="evidence" value="ECO:0007669"/>
    <property type="project" value="InterPro"/>
</dbReference>
<evidence type="ECO:0000256" key="17">
    <source>
        <dbReference type="PIRNR" id="PIRNR017632"/>
    </source>
</evidence>
<comment type="similarity">
    <text evidence="5 17">Belongs to the acid ceramidase family.</text>
</comment>
<evidence type="ECO:0000256" key="4">
    <source>
        <dbReference type="ARBA" id="ARBA00004991"/>
    </source>
</evidence>
<dbReference type="EMBL" id="FN654276">
    <property type="protein sequence ID" value="CBY30442.1"/>
    <property type="molecule type" value="Genomic_DNA"/>
</dbReference>
<evidence type="ECO:0000256" key="18">
    <source>
        <dbReference type="PIRSR" id="PIRSR017632-1"/>
    </source>
</evidence>
<dbReference type="InterPro" id="IPR029132">
    <property type="entry name" value="CBAH/NAAA_C"/>
</dbReference>
<evidence type="ECO:0000256" key="2">
    <source>
        <dbReference type="ARBA" id="ARBA00004613"/>
    </source>
</evidence>
<keyword evidence="12" id="KW-1015">Disulfide bond</keyword>
<comment type="subcellular location">
    <subcellularLocation>
        <location evidence="1">Lysosome</location>
    </subcellularLocation>
    <subcellularLocation>
        <location evidence="2">Secreted</location>
    </subcellularLocation>
</comment>
<dbReference type="GO" id="GO:0016020">
    <property type="term" value="C:membrane"/>
    <property type="evidence" value="ECO:0007669"/>
    <property type="project" value="GOC"/>
</dbReference>
<comment type="pathway">
    <text evidence="3">Lipid metabolism; sphingolipid metabolism.</text>
</comment>
<keyword evidence="11 17" id="KW-0443">Lipid metabolism</keyword>
<protein>
    <recommendedName>
        <fullName evidence="15">Acid ceramidase</fullName>
        <ecNumber evidence="6">3.5.1.23</ecNumber>
    </recommendedName>
</protein>
<dbReference type="GO" id="GO:0005764">
    <property type="term" value="C:lysosome"/>
    <property type="evidence" value="ECO:0007669"/>
    <property type="project" value="UniProtKB-SubCell"/>
</dbReference>
<evidence type="ECO:0000256" key="14">
    <source>
        <dbReference type="ARBA" id="ARBA00023228"/>
    </source>
</evidence>
<dbReference type="Proteomes" id="UP000011014">
    <property type="component" value="Unassembled WGS sequence"/>
</dbReference>
<keyword evidence="13" id="KW-0325">Glycoprotein</keyword>
<organism evidence="22">
    <name type="scientific">Oikopleura dioica</name>
    <name type="common">Tunicate</name>
    <dbReference type="NCBI Taxonomy" id="34765"/>
    <lineage>
        <taxon>Eukaryota</taxon>
        <taxon>Metazoa</taxon>
        <taxon>Chordata</taxon>
        <taxon>Tunicata</taxon>
        <taxon>Appendicularia</taxon>
        <taxon>Copelata</taxon>
        <taxon>Oikopleuridae</taxon>
        <taxon>Oikopleura</taxon>
    </lineage>
</organism>
<evidence type="ECO:0000256" key="15">
    <source>
        <dbReference type="ARBA" id="ARBA00040588"/>
    </source>
</evidence>
<keyword evidence="10" id="KW-0746">Sphingolipid metabolism</keyword>
<evidence type="ECO:0000256" key="5">
    <source>
        <dbReference type="ARBA" id="ARBA00005730"/>
    </source>
</evidence>
<dbReference type="InterPro" id="IPR016699">
    <property type="entry name" value="Acid_ceramidase-like"/>
</dbReference>
<evidence type="ECO:0000256" key="10">
    <source>
        <dbReference type="ARBA" id="ARBA00022919"/>
    </source>
</evidence>
<keyword evidence="14" id="KW-0458">Lysosome</keyword>
<feature type="signal peptide" evidence="19">
    <location>
        <begin position="1"/>
        <end position="15"/>
    </location>
</feature>
<dbReference type="PANTHER" id="PTHR28583">
    <property type="entry name" value="ACID AMIDASE"/>
    <property type="match status" value="1"/>
</dbReference>
<keyword evidence="9 17" id="KW-0378">Hydrolase</keyword>
<evidence type="ECO:0000313" key="22">
    <source>
        <dbReference type="EMBL" id="CBY30442.1"/>
    </source>
</evidence>
<reference evidence="22" key="1">
    <citation type="journal article" date="2010" name="Science">
        <title>Plasticity of animal genome architecture unmasked by rapid evolution of a pelagic tunicate.</title>
        <authorList>
            <person name="Denoeud F."/>
            <person name="Henriet S."/>
            <person name="Mungpakdee S."/>
            <person name="Aury J.M."/>
            <person name="Da Silva C."/>
            <person name="Brinkmann H."/>
            <person name="Mikhaleva J."/>
            <person name="Olsen L.C."/>
            <person name="Jubin C."/>
            <person name="Canestro C."/>
            <person name="Bouquet J.M."/>
            <person name="Danks G."/>
            <person name="Poulain J."/>
            <person name="Campsteijn C."/>
            <person name="Adamski M."/>
            <person name="Cross I."/>
            <person name="Yadetie F."/>
            <person name="Muffato M."/>
            <person name="Louis A."/>
            <person name="Butcher S."/>
            <person name="Tsagkogeorga G."/>
            <person name="Konrad A."/>
            <person name="Singh S."/>
            <person name="Jensen M.F."/>
            <person name="Cong E.H."/>
            <person name="Eikeseth-Otteraa H."/>
            <person name="Noel B."/>
            <person name="Anthouard V."/>
            <person name="Porcel B.M."/>
            <person name="Kachouri-Lafond R."/>
            <person name="Nishino A."/>
            <person name="Ugolini M."/>
            <person name="Chourrout P."/>
            <person name="Nishida H."/>
            <person name="Aasland R."/>
            <person name="Huzurbazar S."/>
            <person name="Westhof E."/>
            <person name="Delsuc F."/>
            <person name="Lehrach H."/>
            <person name="Reinhardt R."/>
            <person name="Weissenbach J."/>
            <person name="Roy S.W."/>
            <person name="Artiguenave F."/>
            <person name="Postlethwait J.H."/>
            <person name="Manak J.R."/>
            <person name="Thompson E.M."/>
            <person name="Jaillon O."/>
            <person name="Du Pasquier L."/>
            <person name="Boudinot P."/>
            <person name="Liberles D.A."/>
            <person name="Volff J.N."/>
            <person name="Philippe H."/>
            <person name="Lenhard B."/>
            <person name="Roest Crollius H."/>
            <person name="Wincker P."/>
            <person name="Chourrout D."/>
        </authorList>
    </citation>
    <scope>NUCLEOTIDE SEQUENCE [LARGE SCALE GENOMIC DNA]</scope>
</reference>
<dbReference type="GO" id="GO:0005576">
    <property type="term" value="C:extracellular region"/>
    <property type="evidence" value="ECO:0007669"/>
    <property type="project" value="UniProtKB-SubCell"/>
</dbReference>
<evidence type="ECO:0000256" key="7">
    <source>
        <dbReference type="ARBA" id="ARBA00022525"/>
    </source>
</evidence>
<dbReference type="GO" id="GO:0006665">
    <property type="term" value="P:sphingolipid metabolic process"/>
    <property type="evidence" value="ECO:0007669"/>
    <property type="project" value="UniProtKB-KW"/>
</dbReference>
<dbReference type="Pfam" id="PF02275">
    <property type="entry name" value="CBAH"/>
    <property type="match status" value="1"/>
</dbReference>
<evidence type="ECO:0000256" key="8">
    <source>
        <dbReference type="ARBA" id="ARBA00022729"/>
    </source>
</evidence>